<dbReference type="Proteomes" id="UP000054166">
    <property type="component" value="Unassembled WGS sequence"/>
</dbReference>
<evidence type="ECO:0000256" key="9">
    <source>
        <dbReference type="ARBA" id="ARBA00023315"/>
    </source>
</evidence>
<dbReference type="InterPro" id="IPR020617">
    <property type="entry name" value="Thiolase_C"/>
</dbReference>
<dbReference type="InterPro" id="IPR016039">
    <property type="entry name" value="Thiolase-like"/>
</dbReference>
<comment type="similarity">
    <text evidence="3 12">Belongs to the thiolase-like superfamily. Thiolase family.</text>
</comment>
<comment type="pathway">
    <text evidence="2">Lipid metabolism; fatty acid metabolism.</text>
</comment>
<evidence type="ECO:0000259" key="14">
    <source>
        <dbReference type="Pfam" id="PF02803"/>
    </source>
</evidence>
<dbReference type="Pfam" id="PF02803">
    <property type="entry name" value="Thiolase_C"/>
    <property type="match status" value="1"/>
</dbReference>
<keyword evidence="16" id="KW-1185">Reference proteome</keyword>
<keyword evidence="6" id="KW-0809">Transit peptide</keyword>
<sequence length="407" mass="42504">MAQQRLSSIIGHFSSSSPSFLSKGPDDVVIVAAKRTPLTRAFKGGLANVQQEDLLSAAFKGVIEASGVDPKLIEDIYVGNVLPPKGGATICRMAQLHSGIPQECTLATVNRQCSSSLQAISVIANAISSGDIDIGIGAGAESMSNHYIASTLPPGQKVSEEVISNPTALDCLMNMGDTSENVSSDYNQDRATLDRFAAKSYQKAEAAQRAGHFESEIVPVTVDGKQVRSDDGIRKGVTYETLAKLKPAFKPDGCTTAGNASQLTDGAAAVLLARRGVAKKLGLPILGKYVTLVTTGVPPRIMGVGPAYAVPKLLKKLGVSKNDIDFYEINEAFASQAVMSIDHIGLDYAKVNPNGGAIALGHPLGATGARQVVTAFAHAKRTNTKTFIVSMCCGTGLGVAAAFVNEQ</sequence>
<evidence type="ECO:0000259" key="13">
    <source>
        <dbReference type="Pfam" id="PF00108"/>
    </source>
</evidence>
<dbReference type="GO" id="GO:0005777">
    <property type="term" value="C:peroxisome"/>
    <property type="evidence" value="ECO:0007669"/>
    <property type="project" value="UniProtKB-SubCell"/>
</dbReference>
<evidence type="ECO:0000256" key="7">
    <source>
        <dbReference type="ARBA" id="ARBA00023098"/>
    </source>
</evidence>
<name>A0A0C3CE53_PILCF</name>
<evidence type="ECO:0000256" key="1">
    <source>
        <dbReference type="ARBA" id="ARBA00004275"/>
    </source>
</evidence>
<evidence type="ECO:0000256" key="10">
    <source>
        <dbReference type="ARBA" id="ARBA00047605"/>
    </source>
</evidence>
<proteinExistence type="inferred from homology"/>
<evidence type="ECO:0000256" key="12">
    <source>
        <dbReference type="RuleBase" id="RU003557"/>
    </source>
</evidence>
<evidence type="ECO:0008006" key="17">
    <source>
        <dbReference type="Google" id="ProtNLM"/>
    </source>
</evidence>
<dbReference type="InterPro" id="IPR020615">
    <property type="entry name" value="Thiolase_acyl_enz_int_AS"/>
</dbReference>
<reference evidence="16" key="2">
    <citation type="submission" date="2015-01" db="EMBL/GenBank/DDBJ databases">
        <title>Evolutionary Origins and Diversification of the Mycorrhizal Mutualists.</title>
        <authorList>
            <consortium name="DOE Joint Genome Institute"/>
            <consortium name="Mycorrhizal Genomics Consortium"/>
            <person name="Kohler A."/>
            <person name="Kuo A."/>
            <person name="Nagy L.G."/>
            <person name="Floudas D."/>
            <person name="Copeland A."/>
            <person name="Barry K.W."/>
            <person name="Cichocki N."/>
            <person name="Veneault-Fourrey C."/>
            <person name="LaButti K."/>
            <person name="Lindquist E.A."/>
            <person name="Lipzen A."/>
            <person name="Lundell T."/>
            <person name="Morin E."/>
            <person name="Murat C."/>
            <person name="Riley R."/>
            <person name="Ohm R."/>
            <person name="Sun H."/>
            <person name="Tunlid A."/>
            <person name="Henrissat B."/>
            <person name="Grigoriev I.V."/>
            <person name="Hibbett D.S."/>
            <person name="Martin F."/>
        </authorList>
    </citation>
    <scope>NUCLEOTIDE SEQUENCE [LARGE SCALE GENOMIC DNA]</scope>
    <source>
        <strain evidence="16">F 1598</strain>
    </source>
</reference>
<dbReference type="Gene3D" id="3.40.47.10">
    <property type="match status" value="2"/>
</dbReference>
<dbReference type="InterPro" id="IPR020616">
    <property type="entry name" value="Thiolase_N"/>
</dbReference>
<dbReference type="InterPro" id="IPR020613">
    <property type="entry name" value="Thiolase_CS"/>
</dbReference>
<dbReference type="NCBIfam" id="TIGR01930">
    <property type="entry name" value="AcCoA-C-Actrans"/>
    <property type="match status" value="1"/>
</dbReference>
<dbReference type="InterPro" id="IPR002155">
    <property type="entry name" value="Thiolase"/>
</dbReference>
<dbReference type="PANTHER" id="PTHR43853">
    <property type="entry name" value="3-KETOACYL-COA THIOLASE, PEROXISOMAL"/>
    <property type="match status" value="1"/>
</dbReference>
<keyword evidence="7" id="KW-0443">Lipid metabolism</keyword>
<dbReference type="CDD" id="cd00751">
    <property type="entry name" value="thiolase"/>
    <property type="match status" value="1"/>
</dbReference>
<dbReference type="PROSITE" id="PS00098">
    <property type="entry name" value="THIOLASE_1"/>
    <property type="match status" value="1"/>
</dbReference>
<comment type="catalytic activity">
    <reaction evidence="10">
        <text>an acyl-CoA + acetyl-CoA = a 3-oxoacyl-CoA + CoA</text>
        <dbReference type="Rhea" id="RHEA:21564"/>
        <dbReference type="ChEBI" id="CHEBI:57287"/>
        <dbReference type="ChEBI" id="CHEBI:57288"/>
        <dbReference type="ChEBI" id="CHEBI:58342"/>
        <dbReference type="ChEBI" id="CHEBI:90726"/>
        <dbReference type="EC" id="2.3.1.16"/>
    </reaction>
</comment>
<evidence type="ECO:0000313" key="15">
    <source>
        <dbReference type="EMBL" id="KIM88002.1"/>
    </source>
</evidence>
<keyword evidence="8" id="KW-0576">Peroxisome</keyword>
<dbReference type="STRING" id="765440.A0A0C3CE53"/>
<dbReference type="AlphaFoldDB" id="A0A0C3CE53"/>
<dbReference type="PROSITE" id="PS00737">
    <property type="entry name" value="THIOLASE_2"/>
    <property type="match status" value="1"/>
</dbReference>
<gene>
    <name evidence="15" type="ORF">PILCRDRAFT_267922</name>
</gene>
<dbReference type="HOGENOM" id="CLU_031026_1_1_1"/>
<dbReference type="GO" id="GO:0003988">
    <property type="term" value="F:acetyl-CoA C-acyltransferase activity"/>
    <property type="evidence" value="ECO:0007669"/>
    <property type="project" value="UniProtKB-EC"/>
</dbReference>
<feature type="active site" description="Proton acceptor" evidence="11">
    <location>
        <position position="362"/>
    </location>
</feature>
<dbReference type="OrthoDB" id="5404651at2759"/>
<feature type="domain" description="Thiolase C-terminal" evidence="14">
    <location>
        <begin position="284"/>
        <end position="403"/>
    </location>
</feature>
<evidence type="ECO:0000313" key="16">
    <source>
        <dbReference type="Proteomes" id="UP000054166"/>
    </source>
</evidence>
<dbReference type="GO" id="GO:0010124">
    <property type="term" value="P:phenylacetate catabolic process"/>
    <property type="evidence" value="ECO:0007669"/>
    <property type="project" value="TreeGrafter"/>
</dbReference>
<dbReference type="GO" id="GO:0006635">
    <property type="term" value="P:fatty acid beta-oxidation"/>
    <property type="evidence" value="ECO:0007669"/>
    <property type="project" value="TreeGrafter"/>
</dbReference>
<evidence type="ECO:0000256" key="6">
    <source>
        <dbReference type="ARBA" id="ARBA00022946"/>
    </source>
</evidence>
<evidence type="ECO:0000256" key="11">
    <source>
        <dbReference type="PIRSR" id="PIRSR000429-1"/>
    </source>
</evidence>
<dbReference type="PIRSF" id="PIRSF000429">
    <property type="entry name" value="Ac-CoA_Ac_transf"/>
    <property type="match status" value="1"/>
</dbReference>
<comment type="subcellular location">
    <subcellularLocation>
        <location evidence="1">Peroxisome</location>
    </subcellularLocation>
</comment>
<accession>A0A0C3CE53</accession>
<organism evidence="15 16">
    <name type="scientific">Piloderma croceum (strain F 1598)</name>
    <dbReference type="NCBI Taxonomy" id="765440"/>
    <lineage>
        <taxon>Eukaryota</taxon>
        <taxon>Fungi</taxon>
        <taxon>Dikarya</taxon>
        <taxon>Basidiomycota</taxon>
        <taxon>Agaricomycotina</taxon>
        <taxon>Agaricomycetes</taxon>
        <taxon>Agaricomycetidae</taxon>
        <taxon>Atheliales</taxon>
        <taxon>Atheliaceae</taxon>
        <taxon>Piloderma</taxon>
    </lineage>
</organism>
<keyword evidence="9 12" id="KW-0012">Acyltransferase</keyword>
<feature type="domain" description="Thiolase N-terminal" evidence="13">
    <location>
        <begin position="28"/>
        <end position="275"/>
    </location>
</feature>
<protein>
    <recommendedName>
        <fullName evidence="17">Thiolase N-terminal domain-containing protein</fullName>
    </recommendedName>
</protein>
<reference evidence="15 16" key="1">
    <citation type="submission" date="2014-04" db="EMBL/GenBank/DDBJ databases">
        <authorList>
            <consortium name="DOE Joint Genome Institute"/>
            <person name="Kuo A."/>
            <person name="Tarkka M."/>
            <person name="Buscot F."/>
            <person name="Kohler A."/>
            <person name="Nagy L.G."/>
            <person name="Floudas D."/>
            <person name="Copeland A."/>
            <person name="Barry K.W."/>
            <person name="Cichocki N."/>
            <person name="Veneault-Fourrey C."/>
            <person name="LaButti K."/>
            <person name="Lindquist E.A."/>
            <person name="Lipzen A."/>
            <person name="Lundell T."/>
            <person name="Morin E."/>
            <person name="Murat C."/>
            <person name="Sun H."/>
            <person name="Tunlid A."/>
            <person name="Henrissat B."/>
            <person name="Grigoriev I.V."/>
            <person name="Hibbett D.S."/>
            <person name="Martin F."/>
            <person name="Nordberg H.P."/>
            <person name="Cantor M.N."/>
            <person name="Hua S.X."/>
        </authorList>
    </citation>
    <scope>NUCLEOTIDE SEQUENCE [LARGE SCALE GENOMIC DNA]</scope>
    <source>
        <strain evidence="15 16">F 1598</strain>
    </source>
</reference>
<dbReference type="InterPro" id="IPR050215">
    <property type="entry name" value="Thiolase-like_sf_Thiolase"/>
</dbReference>
<dbReference type="EMBL" id="KN832978">
    <property type="protein sequence ID" value="KIM88002.1"/>
    <property type="molecule type" value="Genomic_DNA"/>
</dbReference>
<evidence type="ECO:0000256" key="3">
    <source>
        <dbReference type="ARBA" id="ARBA00010982"/>
    </source>
</evidence>
<keyword evidence="5" id="KW-0276">Fatty acid metabolism</keyword>
<evidence type="ECO:0000256" key="2">
    <source>
        <dbReference type="ARBA" id="ARBA00004872"/>
    </source>
</evidence>
<feature type="active site" description="Proton acceptor" evidence="11">
    <location>
        <position position="392"/>
    </location>
</feature>
<feature type="active site" description="Acyl-thioester intermediate" evidence="11">
    <location>
        <position position="113"/>
    </location>
</feature>
<dbReference type="InParanoid" id="A0A0C3CE53"/>
<evidence type="ECO:0000256" key="8">
    <source>
        <dbReference type="ARBA" id="ARBA00023140"/>
    </source>
</evidence>
<dbReference type="Pfam" id="PF00108">
    <property type="entry name" value="Thiolase_N"/>
    <property type="match status" value="1"/>
</dbReference>
<evidence type="ECO:0000256" key="5">
    <source>
        <dbReference type="ARBA" id="ARBA00022832"/>
    </source>
</evidence>
<dbReference type="SUPFAM" id="SSF53901">
    <property type="entry name" value="Thiolase-like"/>
    <property type="match status" value="2"/>
</dbReference>
<dbReference type="PANTHER" id="PTHR43853:SF8">
    <property type="entry name" value="3-KETOACYL-COA THIOLASE, PEROXISOMAL"/>
    <property type="match status" value="1"/>
</dbReference>
<keyword evidence="4 12" id="KW-0808">Transferase</keyword>
<evidence type="ECO:0000256" key="4">
    <source>
        <dbReference type="ARBA" id="ARBA00022679"/>
    </source>
</evidence>